<organism evidence="1 2">
    <name type="scientific">Erwinia phage vB_EamM_Huxley</name>
    <dbReference type="NCBI Taxonomy" id="1883373"/>
    <lineage>
        <taxon>Viruses</taxon>
        <taxon>Duplodnaviria</taxon>
        <taxon>Heunggongvirae</taxon>
        <taxon>Uroviricota</taxon>
        <taxon>Caudoviricetes</taxon>
        <taxon>Chimalliviridae</taxon>
        <taxon>Machinavirus</taxon>
        <taxon>Machinavirus machina</taxon>
    </lineage>
</organism>
<dbReference type="RefSeq" id="YP_009293063.1">
    <property type="nucleotide sequence ID" value="NC_031127.1"/>
</dbReference>
<dbReference type="GeneID" id="29069217"/>
<reference evidence="2" key="1">
    <citation type="submission" date="2016-06" db="EMBL/GenBank/DDBJ databases">
        <authorList>
            <person name="Berg J.A."/>
            <person name="Grossarth S.E."/>
            <person name="Jarvis T.M."/>
            <person name="Merrill B.D."/>
            <person name="Breakwell D.P."/>
            <person name="Hope S."/>
            <person name="Grose J.H."/>
        </authorList>
    </citation>
    <scope>NUCLEOTIDE SEQUENCE [LARGE SCALE GENOMIC DNA]</scope>
</reference>
<dbReference type="OrthoDB" id="1428at10239"/>
<sequence length="727" mass="84085">MQRFNIFRDQSIQLAMSLIFKSEAIAEQMNLAITENGGYVSNDRTTWRYYLHLAGRRHEIDKPILFKSVESGEEIELTVANLAIHKKTSNVYRSNTEYIENLIEAYPDYAVYIKGVFWPVSLERAISLNDCSIMYYDSKYVEAQEQSLIHDLEAKIRATHVRYFAQGWRVHNDAFVLAFYDMLYPMLPAFIMQLRHEKQFTVETHSYYVTEFLASHQELHEFIPYLTQKQMFTLYRNIRYWERNSGKKEIFDWMVETLLTGWSMPAVAYNVGQLIHDPTTGLDEDLTPKPTGYQQALNYKERTSGRDLDLVATADLIQKELSLASENGQHQVEYQTDLDTRLGLTQYPNLSTKLVEVTAIDPEAIERWEYMHGLFNEWLHLTASGKYNIYHDILNPTNGDTLKLSSKELFALYLYAGFKGFSNIELTTIPAFHAMDVQIKRWITPEEMHNAIYPDSWVGRYDGMVNYFADTQYEVIGSLTSNDELFDAISTMLDNKRKRYSYVYNRRKIPDRAAGLQLFAYMYRSYRCDLELPYTDYEEFFRTYGIDHTLISNETWQDIATDAFNIATNMENRAVLSQGEIQRAMVRLMSKLSSYTIHFAARMASDSYDITDPITPILGDIPASAHASMSVDHPHTGVQDVAVKSKMSTSTPLAVMPDIVALKAPRRLRYQMDIAMGIQVTMHQHQVVNISEPLVGVDVTENVKDKAYLSDKIRKRALDGFIKGEYF</sequence>
<dbReference type="KEGG" id="vg:29069217"/>
<protein>
    <submittedName>
        <fullName evidence="1">Putative virion structural protein</fullName>
    </submittedName>
</protein>
<dbReference type="EMBL" id="KX397368">
    <property type="protein sequence ID" value="ANZ49177.1"/>
    <property type="molecule type" value="Genomic_DNA"/>
</dbReference>
<evidence type="ECO:0000313" key="1">
    <source>
        <dbReference type="EMBL" id="ANZ49177.1"/>
    </source>
</evidence>
<dbReference type="Proteomes" id="UP000203302">
    <property type="component" value="Segment"/>
</dbReference>
<evidence type="ECO:0000313" key="2">
    <source>
        <dbReference type="Proteomes" id="UP000203302"/>
    </source>
</evidence>
<proteinExistence type="predicted"/>
<gene>
    <name evidence="1" type="ORF">HUXLEY_95</name>
</gene>
<accession>A0A1B2ID25</accession>
<name>A0A1B2ID25_9CAUD</name>